<dbReference type="SMART" id="SM01417">
    <property type="entry name" value="Solute_trans_a"/>
    <property type="match status" value="1"/>
</dbReference>
<keyword evidence="4 6" id="KW-0472">Membrane</keyword>
<name>A0ABD3PVM2_9STRA</name>
<evidence type="ECO:0000256" key="5">
    <source>
        <dbReference type="SAM" id="MobiDB-lite"/>
    </source>
</evidence>
<dbReference type="InterPro" id="IPR005178">
    <property type="entry name" value="Ostalpha/TMEM184C"/>
</dbReference>
<evidence type="ECO:0000313" key="8">
    <source>
        <dbReference type="Proteomes" id="UP001530400"/>
    </source>
</evidence>
<keyword evidence="3 6" id="KW-1133">Transmembrane helix</keyword>
<feature type="transmembrane region" description="Helical" evidence="6">
    <location>
        <begin position="187"/>
        <end position="206"/>
    </location>
</feature>
<evidence type="ECO:0000313" key="7">
    <source>
        <dbReference type="EMBL" id="KAL3791943.1"/>
    </source>
</evidence>
<evidence type="ECO:0000256" key="4">
    <source>
        <dbReference type="ARBA" id="ARBA00023136"/>
    </source>
</evidence>
<organism evidence="7 8">
    <name type="scientific">Cyclotella atomus</name>
    <dbReference type="NCBI Taxonomy" id="382360"/>
    <lineage>
        <taxon>Eukaryota</taxon>
        <taxon>Sar</taxon>
        <taxon>Stramenopiles</taxon>
        <taxon>Ochrophyta</taxon>
        <taxon>Bacillariophyta</taxon>
        <taxon>Coscinodiscophyceae</taxon>
        <taxon>Thalassiosirophycidae</taxon>
        <taxon>Stephanodiscales</taxon>
        <taxon>Stephanodiscaceae</taxon>
        <taxon>Cyclotella</taxon>
    </lineage>
</organism>
<dbReference type="EMBL" id="JALLPJ020000443">
    <property type="protein sequence ID" value="KAL3791943.1"/>
    <property type="molecule type" value="Genomic_DNA"/>
</dbReference>
<gene>
    <name evidence="7" type="ORF">ACHAWO_009458</name>
</gene>
<feature type="transmembrane region" description="Helical" evidence="6">
    <location>
        <begin position="403"/>
        <end position="425"/>
    </location>
</feature>
<accession>A0ABD3PVM2</accession>
<protein>
    <submittedName>
        <fullName evidence="7">Uncharacterized protein</fullName>
    </submittedName>
</protein>
<proteinExistence type="predicted"/>
<feature type="transmembrane region" description="Helical" evidence="6">
    <location>
        <begin position="363"/>
        <end position="383"/>
    </location>
</feature>
<dbReference type="Pfam" id="PF03619">
    <property type="entry name" value="Solute_trans_a"/>
    <property type="match status" value="1"/>
</dbReference>
<feature type="region of interest" description="Disordered" evidence="5">
    <location>
        <begin position="1"/>
        <end position="34"/>
    </location>
</feature>
<dbReference type="AlphaFoldDB" id="A0ABD3PVM2"/>
<dbReference type="GO" id="GO:0016020">
    <property type="term" value="C:membrane"/>
    <property type="evidence" value="ECO:0007669"/>
    <property type="project" value="UniProtKB-SubCell"/>
</dbReference>
<keyword evidence="8" id="KW-1185">Reference proteome</keyword>
<evidence type="ECO:0000256" key="6">
    <source>
        <dbReference type="SAM" id="Phobius"/>
    </source>
</evidence>
<dbReference type="PANTHER" id="PTHR23423">
    <property type="entry name" value="ORGANIC SOLUTE TRANSPORTER-RELATED"/>
    <property type="match status" value="1"/>
</dbReference>
<feature type="transmembrane region" description="Helical" evidence="6">
    <location>
        <begin position="116"/>
        <end position="137"/>
    </location>
</feature>
<evidence type="ECO:0000256" key="3">
    <source>
        <dbReference type="ARBA" id="ARBA00022989"/>
    </source>
</evidence>
<keyword evidence="2 6" id="KW-0812">Transmembrane</keyword>
<sequence>MKDYFNVNGGAGASAEGSTAQNGQTAIPPAGIFGVHTNPLQNDDDLKQPLTAIETDQSSSRLLSEDSSSSSHKQSLLFWNSLSRTESQNRLLGVKSTKPLSLARALPTTSLLMKKLGHILAVSSSAIFLLLVFPLLLNSAIGDAKQGKTDFAAFYSAAGFCVITLVLSIREILSHLYNWYAPDVQKFVVRILFMVPLYSVQSWLSLRFHGPARVYIDTLRDLYEAYVIQSFVYYLIELLGGEDRMAEILGRKDDHLGEHGRFMNKCFRMERWHMGRDFLLKVKHGVLQYVVIKTFLTLLTTFVLLPSGLYGEGTFSWDYAYAYLTIILNISVLYAMYCLVKLFHAVKSDLRSPVNWRPVGKFLCVKGVVFFTWWQSVGIYFLKSQGLIDDIGTWSGEDVANGLIDYLVCVEMTFFSIAHMFTFTYRDYLPEEMKGSGQRGLVGTLFAKIDKVRRKNTSSGRNSQSQETISHTALLDDDEEVIPCIDENGDIVQEGSYRPPTAGSAAFEKRDAPLSLREALWSSTVPRETLDDIKRLGVVAGVQGSFGRGRSAGVDRGIDINLPNINIAESI</sequence>
<feature type="transmembrane region" description="Helical" evidence="6">
    <location>
        <begin position="286"/>
        <end position="309"/>
    </location>
</feature>
<feature type="transmembrane region" description="Helical" evidence="6">
    <location>
        <begin position="321"/>
        <end position="343"/>
    </location>
</feature>
<evidence type="ECO:0000256" key="1">
    <source>
        <dbReference type="ARBA" id="ARBA00004141"/>
    </source>
</evidence>
<evidence type="ECO:0000256" key="2">
    <source>
        <dbReference type="ARBA" id="ARBA00022692"/>
    </source>
</evidence>
<dbReference type="Proteomes" id="UP001530400">
    <property type="component" value="Unassembled WGS sequence"/>
</dbReference>
<reference evidence="7 8" key="1">
    <citation type="submission" date="2024-10" db="EMBL/GenBank/DDBJ databases">
        <title>Updated reference genomes for cyclostephanoid diatoms.</title>
        <authorList>
            <person name="Roberts W.R."/>
            <person name="Alverson A.J."/>
        </authorList>
    </citation>
    <scope>NUCLEOTIDE SEQUENCE [LARGE SCALE GENOMIC DNA]</scope>
    <source>
        <strain evidence="7 8">AJA010-31</strain>
    </source>
</reference>
<comment type="subcellular location">
    <subcellularLocation>
        <location evidence="1">Membrane</location>
        <topology evidence="1">Multi-pass membrane protein</topology>
    </subcellularLocation>
</comment>
<feature type="transmembrane region" description="Helical" evidence="6">
    <location>
        <begin position="149"/>
        <end position="167"/>
    </location>
</feature>
<comment type="caution">
    <text evidence="7">The sequence shown here is derived from an EMBL/GenBank/DDBJ whole genome shotgun (WGS) entry which is preliminary data.</text>
</comment>